<keyword evidence="6 7" id="KW-0472">Membrane</keyword>
<dbReference type="PROSITE" id="PS50928">
    <property type="entry name" value="ABC_TM1"/>
    <property type="match status" value="1"/>
</dbReference>
<keyword evidence="4 7" id="KW-0812">Transmembrane</keyword>
<evidence type="ECO:0000313" key="10">
    <source>
        <dbReference type="Proteomes" id="UP000318297"/>
    </source>
</evidence>
<sequence length="319" mass="35521">MSTVSDAAGSAAPAAKRRPVLSDRTKAERKLGWYLAGPAFIIMLAVTLYPILYAIWLSFFNYRLTDPAARKFVFLQNYVYALSDPLFWQTVETTFFIVVVTLIFELVIGMGIALVMHRIVLPRRTLRTIVLIPYSIITVVSAFAWLYAATPNLGFIDPWLHTLTFGLTDPTYNWFGGRWSSLFVICASEIWKTTPFMSLLLLAGLAQVDSSMEEAAKVDGATWWQRFYKVILPNMKGALMVAVLFRTLDAVRIYDNPQVMTGGANDTTTLSMLVGSTTVDRVEIGMGSALAVILFIIVLIIAAIFVRLFKVDLTSTGRS</sequence>
<accession>A0A561E108</accession>
<comment type="caution">
    <text evidence="9">The sequence shown here is derived from an EMBL/GenBank/DDBJ whole genome shotgun (WGS) entry which is preliminary data.</text>
</comment>
<evidence type="ECO:0000256" key="2">
    <source>
        <dbReference type="ARBA" id="ARBA00022448"/>
    </source>
</evidence>
<keyword evidence="3" id="KW-1003">Cell membrane</keyword>
<organism evidence="9 10">
    <name type="scientific">Rudaeicoccus suwonensis</name>
    <dbReference type="NCBI Taxonomy" id="657409"/>
    <lineage>
        <taxon>Bacteria</taxon>
        <taxon>Bacillati</taxon>
        <taxon>Actinomycetota</taxon>
        <taxon>Actinomycetes</taxon>
        <taxon>Micrococcales</taxon>
        <taxon>Dermacoccaceae</taxon>
        <taxon>Rudaeicoccus</taxon>
    </lineage>
</organism>
<protein>
    <submittedName>
        <fullName evidence="9">Carbohydrate ABC transporter membrane protein 1 (CUT1 family)</fullName>
    </submittedName>
</protein>
<comment type="similarity">
    <text evidence="7">Belongs to the binding-protein-dependent transport system permease family.</text>
</comment>
<evidence type="ECO:0000256" key="1">
    <source>
        <dbReference type="ARBA" id="ARBA00004651"/>
    </source>
</evidence>
<evidence type="ECO:0000256" key="7">
    <source>
        <dbReference type="RuleBase" id="RU363032"/>
    </source>
</evidence>
<feature type="domain" description="ABC transmembrane type-1" evidence="8">
    <location>
        <begin position="91"/>
        <end position="305"/>
    </location>
</feature>
<dbReference type="EMBL" id="VIVQ01000003">
    <property type="protein sequence ID" value="TWE09277.1"/>
    <property type="molecule type" value="Genomic_DNA"/>
</dbReference>
<dbReference type="Gene3D" id="1.10.3720.10">
    <property type="entry name" value="MetI-like"/>
    <property type="match status" value="1"/>
</dbReference>
<keyword evidence="10" id="KW-1185">Reference proteome</keyword>
<dbReference type="PANTHER" id="PTHR43005">
    <property type="entry name" value="BLR7065 PROTEIN"/>
    <property type="match status" value="1"/>
</dbReference>
<feature type="transmembrane region" description="Helical" evidence="7">
    <location>
        <begin position="289"/>
        <end position="309"/>
    </location>
</feature>
<name>A0A561E108_9MICO</name>
<feature type="transmembrane region" description="Helical" evidence="7">
    <location>
        <begin position="128"/>
        <end position="148"/>
    </location>
</feature>
<evidence type="ECO:0000256" key="4">
    <source>
        <dbReference type="ARBA" id="ARBA00022692"/>
    </source>
</evidence>
<dbReference type="GO" id="GO:0055085">
    <property type="term" value="P:transmembrane transport"/>
    <property type="evidence" value="ECO:0007669"/>
    <property type="project" value="InterPro"/>
</dbReference>
<dbReference type="CDD" id="cd06261">
    <property type="entry name" value="TM_PBP2"/>
    <property type="match status" value="1"/>
</dbReference>
<proteinExistence type="inferred from homology"/>
<feature type="transmembrane region" description="Helical" evidence="7">
    <location>
        <begin position="31"/>
        <end position="56"/>
    </location>
</feature>
<gene>
    <name evidence="9" type="ORF">BKA23_2977</name>
</gene>
<keyword evidence="5 7" id="KW-1133">Transmembrane helix</keyword>
<evidence type="ECO:0000259" key="8">
    <source>
        <dbReference type="PROSITE" id="PS50928"/>
    </source>
</evidence>
<dbReference type="RefSeq" id="WP_145229813.1">
    <property type="nucleotide sequence ID" value="NZ_VIVQ01000003.1"/>
</dbReference>
<dbReference type="SUPFAM" id="SSF161098">
    <property type="entry name" value="MetI-like"/>
    <property type="match status" value="1"/>
</dbReference>
<evidence type="ECO:0000313" key="9">
    <source>
        <dbReference type="EMBL" id="TWE09277.1"/>
    </source>
</evidence>
<dbReference type="GO" id="GO:0005886">
    <property type="term" value="C:plasma membrane"/>
    <property type="evidence" value="ECO:0007669"/>
    <property type="project" value="UniProtKB-SubCell"/>
</dbReference>
<comment type="subcellular location">
    <subcellularLocation>
        <location evidence="1 7">Cell membrane</location>
        <topology evidence="1 7">Multi-pass membrane protein</topology>
    </subcellularLocation>
</comment>
<evidence type="ECO:0000256" key="3">
    <source>
        <dbReference type="ARBA" id="ARBA00022475"/>
    </source>
</evidence>
<dbReference type="Pfam" id="PF00528">
    <property type="entry name" value="BPD_transp_1"/>
    <property type="match status" value="1"/>
</dbReference>
<feature type="transmembrane region" description="Helical" evidence="7">
    <location>
        <begin position="95"/>
        <end position="116"/>
    </location>
</feature>
<dbReference type="OrthoDB" id="9805974at2"/>
<evidence type="ECO:0000256" key="6">
    <source>
        <dbReference type="ARBA" id="ARBA00023136"/>
    </source>
</evidence>
<dbReference type="InterPro" id="IPR035906">
    <property type="entry name" value="MetI-like_sf"/>
</dbReference>
<evidence type="ECO:0000256" key="5">
    <source>
        <dbReference type="ARBA" id="ARBA00022989"/>
    </source>
</evidence>
<dbReference type="Proteomes" id="UP000318297">
    <property type="component" value="Unassembled WGS sequence"/>
</dbReference>
<reference evidence="9 10" key="1">
    <citation type="submission" date="2019-06" db="EMBL/GenBank/DDBJ databases">
        <title>Sequencing the genomes of 1000 actinobacteria strains.</title>
        <authorList>
            <person name="Klenk H.-P."/>
        </authorList>
    </citation>
    <scope>NUCLEOTIDE SEQUENCE [LARGE SCALE GENOMIC DNA]</scope>
    <source>
        <strain evidence="9 10">DSM 19560</strain>
    </source>
</reference>
<dbReference type="AlphaFoldDB" id="A0A561E108"/>
<dbReference type="InterPro" id="IPR000515">
    <property type="entry name" value="MetI-like"/>
</dbReference>
<keyword evidence="2 7" id="KW-0813">Transport</keyword>
<dbReference type="PANTHER" id="PTHR43005:SF1">
    <property type="entry name" value="SPERMIDINE_PUTRESCINE TRANSPORT SYSTEM PERMEASE PROTEIN"/>
    <property type="match status" value="1"/>
</dbReference>